<evidence type="ECO:0000256" key="5">
    <source>
        <dbReference type="ARBA" id="ARBA00022771"/>
    </source>
</evidence>
<keyword evidence="4" id="KW-0227">DNA damage</keyword>
<evidence type="ECO:0000256" key="14">
    <source>
        <dbReference type="PROSITE-ProRule" id="PRU00391"/>
    </source>
</evidence>
<dbReference type="InterPro" id="IPR015887">
    <property type="entry name" value="DNA_glyclase_Znf_dom_DNA_BS"/>
</dbReference>
<dbReference type="Pfam" id="PF01149">
    <property type="entry name" value="Fapy_DNA_glyco"/>
    <property type="match status" value="1"/>
</dbReference>
<evidence type="ECO:0000256" key="6">
    <source>
        <dbReference type="ARBA" id="ARBA00022801"/>
    </source>
</evidence>
<evidence type="ECO:0000256" key="12">
    <source>
        <dbReference type="ARBA" id="ARBA00023295"/>
    </source>
</evidence>
<evidence type="ECO:0000256" key="10">
    <source>
        <dbReference type="ARBA" id="ARBA00023239"/>
    </source>
</evidence>
<dbReference type="SMART" id="SM00898">
    <property type="entry name" value="Fapy_DNA_glyco"/>
    <property type="match status" value="1"/>
</dbReference>
<evidence type="ECO:0000259" key="16">
    <source>
        <dbReference type="PROSITE" id="PS51068"/>
    </source>
</evidence>
<evidence type="ECO:0000256" key="3">
    <source>
        <dbReference type="ARBA" id="ARBA00022723"/>
    </source>
</evidence>
<dbReference type="PANTHER" id="PTHR42697:SF1">
    <property type="entry name" value="ENDONUCLEASE 8"/>
    <property type="match status" value="1"/>
</dbReference>
<dbReference type="EMBL" id="BMCK01000006">
    <property type="protein sequence ID" value="GGD31817.1"/>
    <property type="molecule type" value="Genomic_DNA"/>
</dbReference>
<dbReference type="Gene3D" id="1.10.8.50">
    <property type="match status" value="1"/>
</dbReference>
<dbReference type="GO" id="GO:0006284">
    <property type="term" value="P:base-excision repair"/>
    <property type="evidence" value="ECO:0007669"/>
    <property type="project" value="InterPro"/>
</dbReference>
<gene>
    <name evidence="18" type="ORF">E2C04_10265</name>
    <name evidence="17" type="ORF">GCM10007231_34140</name>
</gene>
<dbReference type="CDD" id="cd08971">
    <property type="entry name" value="AcNei2_N"/>
    <property type="match status" value="1"/>
</dbReference>
<dbReference type="EMBL" id="CP038462">
    <property type="protein sequence ID" value="QCC77461.1"/>
    <property type="molecule type" value="Genomic_DNA"/>
</dbReference>
<evidence type="ECO:0000313" key="20">
    <source>
        <dbReference type="Proteomes" id="UP000630594"/>
    </source>
</evidence>
<dbReference type="SMART" id="SM01232">
    <property type="entry name" value="H2TH"/>
    <property type="match status" value="1"/>
</dbReference>
<dbReference type="RefSeq" id="WP_135832506.1">
    <property type="nucleotide sequence ID" value="NZ_BMCK01000006.1"/>
</dbReference>
<evidence type="ECO:0000313" key="17">
    <source>
        <dbReference type="EMBL" id="GGD31817.1"/>
    </source>
</evidence>
<proteinExistence type="inferred from homology"/>
<evidence type="ECO:0000259" key="15">
    <source>
        <dbReference type="PROSITE" id="PS51066"/>
    </source>
</evidence>
<keyword evidence="20" id="KW-1185">Reference proteome</keyword>
<dbReference type="OrthoDB" id="9800855at2"/>
<keyword evidence="6" id="KW-0378">Hydrolase</keyword>
<reference evidence="18 19" key="1">
    <citation type="journal article" date="2008" name="Int. J. Syst. Evol. Microbiol.">
        <title>Nocardioides daphniae sp. nov., isolated from Daphnia cucullata (Crustacea: Cladocera).</title>
        <authorList>
            <person name="Toth E.M."/>
            <person name="Keki Z."/>
            <person name="Homonnay Z.G."/>
            <person name="Borsodi A.K."/>
            <person name="Marialigeti K."/>
            <person name="Schumann P."/>
        </authorList>
    </citation>
    <scope>NUCLEOTIDE SEQUENCE [LARGE SCALE GENOMIC DNA]</scope>
    <source>
        <strain evidence="18 19">JCM 16608</strain>
    </source>
</reference>
<evidence type="ECO:0000256" key="7">
    <source>
        <dbReference type="ARBA" id="ARBA00022833"/>
    </source>
</evidence>
<protein>
    <recommendedName>
        <fullName evidence="2">DNA-(apurinic or apyrimidinic site) lyase</fullName>
        <ecNumber evidence="2">4.2.99.18</ecNumber>
    </recommendedName>
</protein>
<dbReference type="InterPro" id="IPR012319">
    <property type="entry name" value="FPG_cat"/>
</dbReference>
<evidence type="ECO:0000256" key="9">
    <source>
        <dbReference type="ARBA" id="ARBA00023204"/>
    </source>
</evidence>
<keyword evidence="10" id="KW-0456">Lyase</keyword>
<keyword evidence="8" id="KW-0238">DNA-binding</keyword>
<feature type="domain" description="Formamidopyrimidine-DNA glycosylase catalytic" evidence="16">
    <location>
        <begin position="2"/>
        <end position="131"/>
    </location>
</feature>
<keyword evidence="5 14" id="KW-0863">Zinc-finger</keyword>
<reference evidence="20" key="3">
    <citation type="journal article" date="2019" name="Int. J. Syst. Evol. Microbiol.">
        <title>The Global Catalogue of Microorganisms (GCM) 10K type strain sequencing project: providing services to taxonomists for standard genome sequencing and annotation.</title>
        <authorList>
            <consortium name="The Broad Institute Genomics Platform"/>
            <consortium name="The Broad Institute Genome Sequencing Center for Infectious Disease"/>
            <person name="Wu L."/>
            <person name="Ma J."/>
        </authorList>
    </citation>
    <scope>NUCLEOTIDE SEQUENCE [LARGE SCALE GENOMIC DNA]</scope>
    <source>
        <strain evidence="20">CCM 7403</strain>
    </source>
</reference>
<dbReference type="KEGG" id="ndp:E2C04_10265"/>
<evidence type="ECO:0000256" key="13">
    <source>
        <dbReference type="ARBA" id="ARBA00044632"/>
    </source>
</evidence>
<reference evidence="17" key="5">
    <citation type="submission" date="2024-05" db="EMBL/GenBank/DDBJ databases">
        <authorList>
            <person name="Sun Q."/>
            <person name="Sedlacek I."/>
        </authorList>
    </citation>
    <scope>NUCLEOTIDE SEQUENCE</scope>
    <source>
        <strain evidence="17">CCM 7403</strain>
    </source>
</reference>
<dbReference type="EC" id="4.2.99.18" evidence="2"/>
<keyword evidence="17" id="KW-0540">Nuclease</keyword>
<evidence type="ECO:0000313" key="18">
    <source>
        <dbReference type="EMBL" id="QCC77461.1"/>
    </source>
</evidence>
<organism evidence="18 19">
    <name type="scientific">Nocardioides daphniae</name>
    <dbReference type="NCBI Taxonomy" id="402297"/>
    <lineage>
        <taxon>Bacteria</taxon>
        <taxon>Bacillati</taxon>
        <taxon>Actinomycetota</taxon>
        <taxon>Actinomycetes</taxon>
        <taxon>Propionibacteriales</taxon>
        <taxon>Nocardioidaceae</taxon>
        <taxon>Nocardioides</taxon>
    </lineage>
</organism>
<reference evidence="17" key="2">
    <citation type="journal article" date="2014" name="Int. J. Syst. Evol. Microbiol.">
        <title>Complete genome of a new Firmicutes species belonging to the dominant human colonic microbiota ('Ruminococcus bicirculans') reveals two chromosomes and a selective capacity to utilize plant glucans.</title>
        <authorList>
            <consortium name="NISC Comparative Sequencing Program"/>
            <person name="Wegmann U."/>
            <person name="Louis P."/>
            <person name="Goesmann A."/>
            <person name="Henrissat B."/>
            <person name="Duncan S.H."/>
            <person name="Flint H.J."/>
        </authorList>
    </citation>
    <scope>NUCLEOTIDE SEQUENCE</scope>
    <source>
        <strain evidence="17">CCM 7403</strain>
    </source>
</reference>
<dbReference type="Proteomes" id="UP000630594">
    <property type="component" value="Unassembled WGS sequence"/>
</dbReference>
<evidence type="ECO:0000256" key="1">
    <source>
        <dbReference type="ARBA" id="ARBA00009409"/>
    </source>
</evidence>
<reference evidence="18" key="4">
    <citation type="submission" date="2019-03" db="EMBL/GenBank/DDBJ databases">
        <authorList>
            <person name="Huang Y."/>
        </authorList>
    </citation>
    <scope>NUCLEOTIDE SEQUENCE</scope>
    <source>
        <strain evidence="18">JCM 16608</strain>
    </source>
</reference>
<comment type="similarity">
    <text evidence="1">Belongs to the FPG family.</text>
</comment>
<dbReference type="PROSITE" id="PS51066">
    <property type="entry name" value="ZF_FPG_2"/>
    <property type="match status" value="1"/>
</dbReference>
<dbReference type="GO" id="GO:0000703">
    <property type="term" value="F:oxidized pyrimidine nucleobase lesion DNA N-glycosylase activity"/>
    <property type="evidence" value="ECO:0007669"/>
    <property type="project" value="TreeGrafter"/>
</dbReference>
<sequence>MPEGDTVWRAARALETALAGQTLVRSDFRVPDLATVDLAGGLVASSVARGKHLLMRLDHDQQWTLHTHLKMEGAWRTYRPGEPWRRPAHTARVVLETATTTAVGFSLGIVELVPRTRESALLAHLGPDLLGPDWDEQEALARLVADPATPLVQALQDQTLMAGVGNMYSCELCFLAGRSPFTPVGEVEGLPRLVRRAHQVLMLNKERAVQSTTGDLRPGRRTWVYRQRACRRCGGMIEVDQVGKQMQERTTYWCPRCQT</sequence>
<feature type="domain" description="FPG-type" evidence="15">
    <location>
        <begin position="223"/>
        <end position="259"/>
    </location>
</feature>
<evidence type="ECO:0000256" key="2">
    <source>
        <dbReference type="ARBA" id="ARBA00012720"/>
    </source>
</evidence>
<keyword evidence="3" id="KW-0479">Metal-binding</keyword>
<dbReference type="SUPFAM" id="SSF57716">
    <property type="entry name" value="Glucocorticoid receptor-like (DNA-binding domain)"/>
    <property type="match status" value="1"/>
</dbReference>
<keyword evidence="17" id="KW-0255">Endonuclease</keyword>
<dbReference type="InterPro" id="IPR035937">
    <property type="entry name" value="FPG_N"/>
</dbReference>
<dbReference type="InterPro" id="IPR015886">
    <property type="entry name" value="H2TH_FPG"/>
</dbReference>
<name>A0A4P7UD45_9ACTN</name>
<dbReference type="SUPFAM" id="SSF46946">
    <property type="entry name" value="S13-like H2TH domain"/>
    <property type="match status" value="1"/>
</dbReference>
<dbReference type="GO" id="GO:0008270">
    <property type="term" value="F:zinc ion binding"/>
    <property type="evidence" value="ECO:0007669"/>
    <property type="project" value="UniProtKB-KW"/>
</dbReference>
<dbReference type="GO" id="GO:0140078">
    <property type="term" value="F:class I DNA-(apurinic or apyrimidinic site) endonuclease activity"/>
    <property type="evidence" value="ECO:0007669"/>
    <property type="project" value="UniProtKB-EC"/>
</dbReference>
<dbReference type="AlphaFoldDB" id="A0A4P7UD45"/>
<evidence type="ECO:0000256" key="8">
    <source>
        <dbReference type="ARBA" id="ARBA00023125"/>
    </source>
</evidence>
<keyword evidence="12" id="KW-0326">Glycosidase</keyword>
<dbReference type="PROSITE" id="PS01242">
    <property type="entry name" value="ZF_FPG_1"/>
    <property type="match status" value="1"/>
</dbReference>
<keyword evidence="11" id="KW-0511">Multifunctional enzyme</keyword>
<evidence type="ECO:0000256" key="4">
    <source>
        <dbReference type="ARBA" id="ARBA00022763"/>
    </source>
</evidence>
<dbReference type="InterPro" id="IPR010979">
    <property type="entry name" value="Ribosomal_uS13-like_H2TH"/>
</dbReference>
<dbReference type="InterPro" id="IPR000214">
    <property type="entry name" value="Znf_DNA_glyclase/AP_lyase"/>
</dbReference>
<evidence type="ECO:0000256" key="11">
    <source>
        <dbReference type="ARBA" id="ARBA00023268"/>
    </source>
</evidence>
<dbReference type="PROSITE" id="PS51068">
    <property type="entry name" value="FPG_CAT"/>
    <property type="match status" value="1"/>
</dbReference>
<dbReference type="InterPro" id="IPR044090">
    <property type="entry name" value="Nei2_N"/>
</dbReference>
<dbReference type="SUPFAM" id="SSF81624">
    <property type="entry name" value="N-terminal domain of MutM-like DNA repair proteins"/>
    <property type="match status" value="1"/>
</dbReference>
<comment type="catalytic activity">
    <reaction evidence="13">
        <text>2'-deoxyribonucleotide-(2'-deoxyribose 5'-phosphate)-2'-deoxyribonucleotide-DNA = a 3'-end 2'-deoxyribonucleotide-(2,3-dehydro-2,3-deoxyribose 5'-phosphate)-DNA + a 5'-end 5'-phospho-2'-deoxyribonucleoside-DNA + H(+)</text>
        <dbReference type="Rhea" id="RHEA:66592"/>
        <dbReference type="Rhea" id="RHEA-COMP:13180"/>
        <dbReference type="Rhea" id="RHEA-COMP:16897"/>
        <dbReference type="Rhea" id="RHEA-COMP:17067"/>
        <dbReference type="ChEBI" id="CHEBI:15378"/>
        <dbReference type="ChEBI" id="CHEBI:136412"/>
        <dbReference type="ChEBI" id="CHEBI:157695"/>
        <dbReference type="ChEBI" id="CHEBI:167181"/>
        <dbReference type="EC" id="4.2.99.18"/>
    </reaction>
</comment>
<keyword evidence="9" id="KW-0234">DNA repair</keyword>
<dbReference type="PANTHER" id="PTHR42697">
    <property type="entry name" value="ENDONUCLEASE 8"/>
    <property type="match status" value="1"/>
</dbReference>
<accession>A0A4P7UD45</accession>
<dbReference type="GO" id="GO:0003684">
    <property type="term" value="F:damaged DNA binding"/>
    <property type="evidence" value="ECO:0007669"/>
    <property type="project" value="InterPro"/>
</dbReference>
<keyword evidence="7" id="KW-0862">Zinc</keyword>
<dbReference type="Proteomes" id="UP000297025">
    <property type="component" value="Chromosome"/>
</dbReference>
<evidence type="ECO:0000313" key="19">
    <source>
        <dbReference type="Proteomes" id="UP000297025"/>
    </source>
</evidence>
<dbReference type="Gene3D" id="3.20.190.10">
    <property type="entry name" value="MutM-like, N-terminal"/>
    <property type="match status" value="1"/>
</dbReference>